<dbReference type="EMBL" id="RSCK01000007">
    <property type="protein sequence ID" value="RUT13363.1"/>
    <property type="molecule type" value="Genomic_DNA"/>
</dbReference>
<feature type="domain" description="Glycosyl transferase family 1" evidence="1">
    <location>
        <begin position="205"/>
        <end position="329"/>
    </location>
</feature>
<keyword evidence="3" id="KW-1185">Reference proteome</keyword>
<comment type="caution">
    <text evidence="2">The sequence shown here is derived from an EMBL/GenBank/DDBJ whole genome shotgun (WGS) entry which is preliminary data.</text>
</comment>
<dbReference type="CDD" id="cd03801">
    <property type="entry name" value="GT4_PimA-like"/>
    <property type="match status" value="1"/>
</dbReference>
<dbReference type="InterPro" id="IPR001296">
    <property type="entry name" value="Glyco_trans_1"/>
</dbReference>
<gene>
    <name evidence="2" type="ORF">DSM107010_13180</name>
</gene>
<dbReference type="Pfam" id="PF00534">
    <property type="entry name" value="Glycos_transf_1"/>
    <property type="match status" value="1"/>
</dbReference>
<sequence>MTKFDIEIIRKFLKKIAYKFIFLTFKIFKIQTYKYFYCIRYTDFLIDKYFSKSSSEYYDLVFVIFEESKGWILEAICKEIATYFKGKYCFHYSSSSLPLSKGYFFAHYSFYVACLKLNPCLWGSKSLIFYTHPKGIINNEEFVYAMNCSTKVISMCSQFARQMLADGVKPEKVSFIIGGGADPKLFRSHQRMNGAIGFCTAYYARKDPDRIFNIIKMLPHRKFILLGRDWDRYEKFTELTAMPNFSYIEASYAEYPSYYAQMDVFVSTAILEGGPIPLIEAMMCNVVPVASKTGFAPDIIHHGNNGFLFEVDASAESVCKLIEQAYQSETDIRKTVEHLTWNNFSLAVQQLLEK</sequence>
<dbReference type="PANTHER" id="PTHR12526">
    <property type="entry name" value="GLYCOSYLTRANSFERASE"/>
    <property type="match status" value="1"/>
</dbReference>
<protein>
    <recommendedName>
        <fullName evidence="1">Glycosyl transferase family 1 domain-containing protein</fullName>
    </recommendedName>
</protein>
<dbReference type="GO" id="GO:0016757">
    <property type="term" value="F:glycosyltransferase activity"/>
    <property type="evidence" value="ECO:0007669"/>
    <property type="project" value="InterPro"/>
</dbReference>
<evidence type="ECO:0000313" key="3">
    <source>
        <dbReference type="Proteomes" id="UP000282574"/>
    </source>
</evidence>
<name>A0AB37UPQ5_9CYAN</name>
<dbReference type="Gene3D" id="3.40.50.2000">
    <property type="entry name" value="Glycogen Phosphorylase B"/>
    <property type="match status" value="1"/>
</dbReference>
<reference evidence="2 3" key="1">
    <citation type="journal article" date="2019" name="Genome Biol. Evol.">
        <title>Day and night: Metabolic profiles and evolutionary relationships of six axenic non-marine cyanobacteria.</title>
        <authorList>
            <person name="Will S.E."/>
            <person name="Henke P."/>
            <person name="Boedeker C."/>
            <person name="Huang S."/>
            <person name="Brinkmann H."/>
            <person name="Rohde M."/>
            <person name="Jarek M."/>
            <person name="Friedl T."/>
            <person name="Seufert S."/>
            <person name="Schumacher M."/>
            <person name="Overmann J."/>
            <person name="Neumann-Schaal M."/>
            <person name="Petersen J."/>
        </authorList>
    </citation>
    <scope>NUCLEOTIDE SEQUENCE [LARGE SCALE GENOMIC DNA]</scope>
    <source>
        <strain evidence="2 3">SAG 39.79</strain>
    </source>
</reference>
<organism evidence="2 3">
    <name type="scientific">Chroococcidiopsis cubana SAG 39.79</name>
    <dbReference type="NCBI Taxonomy" id="388085"/>
    <lineage>
        <taxon>Bacteria</taxon>
        <taxon>Bacillati</taxon>
        <taxon>Cyanobacteriota</taxon>
        <taxon>Cyanophyceae</taxon>
        <taxon>Chroococcidiopsidales</taxon>
        <taxon>Chroococcidiopsidaceae</taxon>
        <taxon>Chroococcidiopsis</taxon>
    </lineage>
</organism>
<dbReference type="SUPFAM" id="SSF53756">
    <property type="entry name" value="UDP-Glycosyltransferase/glycogen phosphorylase"/>
    <property type="match status" value="1"/>
</dbReference>
<proteinExistence type="predicted"/>
<dbReference type="AlphaFoldDB" id="A0AB37UPQ5"/>
<accession>A0AB37UPQ5</accession>
<dbReference type="Proteomes" id="UP000282574">
    <property type="component" value="Unassembled WGS sequence"/>
</dbReference>
<evidence type="ECO:0000313" key="2">
    <source>
        <dbReference type="EMBL" id="RUT13363.1"/>
    </source>
</evidence>
<evidence type="ECO:0000259" key="1">
    <source>
        <dbReference type="Pfam" id="PF00534"/>
    </source>
</evidence>